<proteinExistence type="predicted"/>
<dbReference type="RefSeq" id="WP_149058254.1">
    <property type="nucleotide sequence ID" value="NZ_VTHT01000009.1"/>
</dbReference>
<evidence type="ECO:0000313" key="2">
    <source>
        <dbReference type="Proteomes" id="UP000322220"/>
    </source>
</evidence>
<comment type="caution">
    <text evidence="1">The sequence shown here is derived from an EMBL/GenBank/DDBJ whole genome shotgun (WGS) entry which is preliminary data.</text>
</comment>
<dbReference type="AlphaFoldDB" id="A0AB74N815"/>
<dbReference type="Proteomes" id="UP000322220">
    <property type="component" value="Unassembled WGS sequence"/>
</dbReference>
<gene>
    <name evidence="1" type="ORF">FZW98_14575</name>
</gene>
<accession>A0AB74N815</accession>
<protein>
    <submittedName>
        <fullName evidence="1">Uncharacterized protein</fullName>
    </submittedName>
</protein>
<dbReference type="EMBL" id="VTIK01000010">
    <property type="protein sequence ID" value="TYU49461.1"/>
    <property type="molecule type" value="Genomic_DNA"/>
</dbReference>
<sequence length="77" mass="8853">MLEQVATFKNLLPLQNDSPFQLKDERTTLSKTKEWEGKQLAFANCFIETNALPNVSVVGSWRSKRYCIANLVLHQLE</sequence>
<reference evidence="1 2" key="1">
    <citation type="submission" date="2019-08" db="EMBL/GenBank/DDBJ databases">
        <title>Soil Listeria distribution.</title>
        <authorList>
            <person name="Liao J."/>
        </authorList>
    </citation>
    <scope>NUCLEOTIDE SEQUENCE [LARGE SCALE GENOMIC DNA]</scope>
    <source>
        <strain evidence="1 2">IN-RH-2-BL1</strain>
    </source>
</reference>
<organism evidence="1 2">
    <name type="scientific">Listeria monocytogenes</name>
    <dbReference type="NCBI Taxonomy" id="1639"/>
    <lineage>
        <taxon>Bacteria</taxon>
        <taxon>Bacillati</taxon>
        <taxon>Bacillota</taxon>
        <taxon>Bacilli</taxon>
        <taxon>Bacillales</taxon>
        <taxon>Listeriaceae</taxon>
        <taxon>Listeria</taxon>
    </lineage>
</organism>
<name>A0AB74N815_LISMN</name>
<evidence type="ECO:0000313" key="1">
    <source>
        <dbReference type="EMBL" id="TYU49461.1"/>
    </source>
</evidence>